<dbReference type="STRING" id="1304284.L21TH_2155"/>
<feature type="domain" description="Transglycosylase SLT" evidence="2">
    <location>
        <begin position="43"/>
        <end position="154"/>
    </location>
</feature>
<dbReference type="EMBL" id="ARZA01000236">
    <property type="protein sequence ID" value="EOC99850.1"/>
    <property type="molecule type" value="Genomic_DNA"/>
</dbReference>
<keyword evidence="1" id="KW-1133">Transmembrane helix</keyword>
<sequence length="191" mass="22422">MHIITIKYRRLLLFFFIIIIICLGIVNLKWIGKKIYPLKYRKYIVKYSNEYDIDPLLVASIIRVESKFDTYAQSHKGARGLMQISRQTGRWGAEQVGIEDYTDDMLFEPEINIKLGCWYISKLNEQFDNNLPIVIAAYNGGSGNVTKWLANEKYSSDGITLDYIPFKETDQYVDKVLKNYKIYKILYNNEM</sequence>
<dbReference type="InterPro" id="IPR008258">
    <property type="entry name" value="Transglycosylase_SLT_dom_1"/>
</dbReference>
<protein>
    <submittedName>
        <fullName evidence="3">Soluble lytic murein transglycosylase</fullName>
    </submittedName>
</protein>
<accession>R1CMC0</accession>
<organism evidence="3 4">
    <name type="scientific">Caldisalinibacter kiritimatiensis</name>
    <dbReference type="NCBI Taxonomy" id="1304284"/>
    <lineage>
        <taxon>Bacteria</taxon>
        <taxon>Bacillati</taxon>
        <taxon>Bacillota</taxon>
        <taxon>Tissierellia</taxon>
        <taxon>Tissierellales</taxon>
        <taxon>Thermohalobacteraceae</taxon>
        <taxon>Caldisalinibacter</taxon>
    </lineage>
</organism>
<dbReference type="eggNOG" id="COG0741">
    <property type="taxonomic scope" value="Bacteria"/>
</dbReference>
<proteinExistence type="predicted"/>
<evidence type="ECO:0000256" key="1">
    <source>
        <dbReference type="SAM" id="Phobius"/>
    </source>
</evidence>
<dbReference type="PANTHER" id="PTHR37423:SF2">
    <property type="entry name" value="MEMBRANE-BOUND LYTIC MUREIN TRANSGLYCOSYLASE C"/>
    <property type="match status" value="1"/>
</dbReference>
<keyword evidence="1" id="KW-0812">Transmembrane</keyword>
<name>R1CMC0_9FIRM</name>
<evidence type="ECO:0000259" key="2">
    <source>
        <dbReference type="Pfam" id="PF01464"/>
    </source>
</evidence>
<dbReference type="Proteomes" id="UP000013378">
    <property type="component" value="Unassembled WGS sequence"/>
</dbReference>
<feature type="transmembrane region" description="Helical" evidence="1">
    <location>
        <begin position="12"/>
        <end position="32"/>
    </location>
</feature>
<dbReference type="AlphaFoldDB" id="R1CMC0"/>
<dbReference type="SUPFAM" id="SSF53955">
    <property type="entry name" value="Lysozyme-like"/>
    <property type="match status" value="1"/>
</dbReference>
<keyword evidence="4" id="KW-1185">Reference proteome</keyword>
<comment type="caution">
    <text evidence="3">The sequence shown here is derived from an EMBL/GenBank/DDBJ whole genome shotgun (WGS) entry which is preliminary data.</text>
</comment>
<reference evidence="3 4" key="1">
    <citation type="journal article" date="2015" name="Geomicrobiol. J.">
        <title>Caldisalinibacter kiritimatiensis gen. nov., sp. nov., a moderately thermohalophilic thiosulfate-reducing bacterium from a hypersaline microbial mat.</title>
        <authorList>
            <person name="Ben Hania W."/>
            <person name="Joseph M."/>
            <person name="Fiebig A."/>
            <person name="Bunk B."/>
            <person name="Klenk H.-P."/>
            <person name="Fardeau M.-L."/>
            <person name="Spring S."/>
        </authorList>
    </citation>
    <scope>NUCLEOTIDE SEQUENCE [LARGE SCALE GENOMIC DNA]</scope>
    <source>
        <strain evidence="3 4">L21-TH-D2</strain>
    </source>
</reference>
<dbReference type="Gene3D" id="1.10.530.10">
    <property type="match status" value="1"/>
</dbReference>
<dbReference type="InterPro" id="IPR023346">
    <property type="entry name" value="Lysozyme-like_dom_sf"/>
</dbReference>
<gene>
    <name evidence="3" type="ORF">L21TH_2155</name>
</gene>
<dbReference type="Pfam" id="PF01464">
    <property type="entry name" value="SLT"/>
    <property type="match status" value="1"/>
</dbReference>
<dbReference type="PATRIC" id="fig|1304284.3.peg.2120"/>
<dbReference type="PANTHER" id="PTHR37423">
    <property type="entry name" value="SOLUBLE LYTIC MUREIN TRANSGLYCOSYLASE-RELATED"/>
    <property type="match status" value="1"/>
</dbReference>
<evidence type="ECO:0000313" key="4">
    <source>
        <dbReference type="Proteomes" id="UP000013378"/>
    </source>
</evidence>
<dbReference type="CDD" id="cd16896">
    <property type="entry name" value="LT_Slt70-like"/>
    <property type="match status" value="1"/>
</dbReference>
<dbReference type="RefSeq" id="WP_006315738.1">
    <property type="nucleotide sequence ID" value="NZ_ARZA01000236.1"/>
</dbReference>
<evidence type="ECO:0000313" key="3">
    <source>
        <dbReference type="EMBL" id="EOC99850.1"/>
    </source>
</evidence>
<keyword evidence="1" id="KW-0472">Membrane</keyword>